<dbReference type="HOGENOM" id="CLU_037162_9_3_11"/>
<dbReference type="PROSITE" id="PS51462">
    <property type="entry name" value="NUDIX"/>
    <property type="match status" value="1"/>
</dbReference>
<dbReference type="EMBL" id="CP001618">
    <property type="protein sequence ID" value="ACQ80648.1"/>
    <property type="molecule type" value="Genomic_DNA"/>
</dbReference>
<dbReference type="AlphaFoldDB" id="C5BW47"/>
<dbReference type="Gene3D" id="3.90.79.10">
    <property type="entry name" value="Nucleoside Triphosphate Pyrophosphohydrolase"/>
    <property type="match status" value="1"/>
</dbReference>
<evidence type="ECO:0000313" key="4">
    <source>
        <dbReference type="EMBL" id="ACQ80648.1"/>
    </source>
</evidence>
<dbReference type="OrthoDB" id="9804315at2"/>
<reference evidence="4 5" key="1">
    <citation type="journal article" date="2009" name="Stand. Genomic Sci.">
        <title>Complete genome sequence of Beutenbergia cavernae type strain (HKI 0122).</title>
        <authorList>
            <person name="Land M."/>
            <person name="Pukall R."/>
            <person name="Abt B."/>
            <person name="Goker M."/>
            <person name="Rohde M."/>
            <person name="Glavina Del Rio T."/>
            <person name="Tice H."/>
            <person name="Copeland A."/>
            <person name="Cheng J.F."/>
            <person name="Lucas S."/>
            <person name="Chen F."/>
            <person name="Nolan M."/>
            <person name="Bruce D."/>
            <person name="Goodwin L."/>
            <person name="Pitluck S."/>
            <person name="Ivanova N."/>
            <person name="Mavromatis K."/>
            <person name="Ovchinnikova G."/>
            <person name="Pati A."/>
            <person name="Chen A."/>
            <person name="Palaniappan K."/>
            <person name="Hauser L."/>
            <person name="Chang Y.J."/>
            <person name="Jefferies C.C."/>
            <person name="Saunders E."/>
            <person name="Brettin T."/>
            <person name="Detter J.C."/>
            <person name="Han C."/>
            <person name="Chain P."/>
            <person name="Bristow J."/>
            <person name="Eisen J.A."/>
            <person name="Markowitz V."/>
            <person name="Hugenholtz P."/>
            <person name="Kyrpides N.C."/>
            <person name="Klenk H.P."/>
            <person name="Lapidus A."/>
        </authorList>
    </citation>
    <scope>NUCLEOTIDE SEQUENCE [LARGE SCALE GENOMIC DNA]</scope>
    <source>
        <strain evidence="5">ATCC BAA-8 / DSM 12333 / NBRC 16432</strain>
    </source>
</reference>
<name>C5BW47_BEUC1</name>
<dbReference type="InterPro" id="IPR000086">
    <property type="entry name" value="NUDIX_hydrolase_dom"/>
</dbReference>
<evidence type="ECO:0000313" key="5">
    <source>
        <dbReference type="Proteomes" id="UP000007962"/>
    </source>
</evidence>
<gene>
    <name evidence="4" type="ordered locus">Bcav_2398</name>
</gene>
<dbReference type="PANTHER" id="PTHR43046:SF16">
    <property type="entry name" value="ADP-RIBOSE PYROPHOSPHATASE YJHB-RELATED"/>
    <property type="match status" value="1"/>
</dbReference>
<dbReference type="SUPFAM" id="SSF55811">
    <property type="entry name" value="Nudix"/>
    <property type="match status" value="1"/>
</dbReference>
<dbReference type="InterPro" id="IPR015797">
    <property type="entry name" value="NUDIX_hydrolase-like_dom_sf"/>
</dbReference>
<organism evidence="4 5">
    <name type="scientific">Beutenbergia cavernae (strain ATCC BAA-8 / DSM 12333 / CCUG 43141 / JCM 11478 / NBRC 16432 / NCIMB 13614 / HKI 0122)</name>
    <dbReference type="NCBI Taxonomy" id="471853"/>
    <lineage>
        <taxon>Bacteria</taxon>
        <taxon>Bacillati</taxon>
        <taxon>Actinomycetota</taxon>
        <taxon>Actinomycetes</taxon>
        <taxon>Micrococcales</taxon>
        <taxon>Beutenbergiaceae</taxon>
        <taxon>Beutenbergia</taxon>
    </lineage>
</organism>
<feature type="domain" description="Nudix hydrolase" evidence="3">
    <location>
        <begin position="9"/>
        <end position="146"/>
    </location>
</feature>
<dbReference type="Proteomes" id="UP000007962">
    <property type="component" value="Chromosome"/>
</dbReference>
<dbReference type="STRING" id="471853.Bcav_2398"/>
<evidence type="ECO:0000259" key="3">
    <source>
        <dbReference type="PROSITE" id="PS51462"/>
    </source>
</evidence>
<dbReference type="GO" id="GO:0016787">
    <property type="term" value="F:hydrolase activity"/>
    <property type="evidence" value="ECO:0007669"/>
    <property type="project" value="UniProtKB-KW"/>
</dbReference>
<dbReference type="RefSeq" id="WP_015882888.1">
    <property type="nucleotide sequence ID" value="NC_012669.1"/>
</dbReference>
<dbReference type="InterPro" id="IPR020084">
    <property type="entry name" value="NUDIX_hydrolase_CS"/>
</dbReference>
<keyword evidence="5" id="KW-1185">Reference proteome</keyword>
<dbReference type="eggNOG" id="COG1051">
    <property type="taxonomic scope" value="Bacteria"/>
</dbReference>
<dbReference type="PANTHER" id="PTHR43046">
    <property type="entry name" value="GDP-MANNOSE MANNOSYL HYDROLASE"/>
    <property type="match status" value="1"/>
</dbReference>
<evidence type="ECO:0000256" key="1">
    <source>
        <dbReference type="ARBA" id="ARBA00001946"/>
    </source>
</evidence>
<comment type="cofactor">
    <cofactor evidence="1">
        <name>Mg(2+)</name>
        <dbReference type="ChEBI" id="CHEBI:18420"/>
    </cofactor>
</comment>
<sequence>MQDAPTRFSLVPAAYLALLRDGDGGTEVLLQLRQGTGYMDGYWACAAAGHVEAGESVLAAAVRETAEELGVVVAPSDLEPLTAMHRTDTDAPDDQRIDMFFACRRWSGEPRIVEPQKAADLAWWPLAALPDPVVPHELAVLERLRDASLSTVMTFGFADDGVHTVPPPAAVDRGALS</sequence>
<dbReference type="PROSITE" id="PS00893">
    <property type="entry name" value="NUDIX_BOX"/>
    <property type="match status" value="1"/>
</dbReference>
<accession>C5BW47</accession>
<dbReference type="Pfam" id="PF00293">
    <property type="entry name" value="NUDIX"/>
    <property type="match status" value="1"/>
</dbReference>
<protein>
    <submittedName>
        <fullName evidence="4">NUDIX hydrolase</fullName>
    </submittedName>
</protein>
<keyword evidence="2 4" id="KW-0378">Hydrolase</keyword>
<evidence type="ECO:0000256" key="2">
    <source>
        <dbReference type="ARBA" id="ARBA00022801"/>
    </source>
</evidence>
<dbReference type="KEGG" id="bcv:Bcav_2398"/>
<proteinExistence type="predicted"/>
<dbReference type="CDD" id="cd04683">
    <property type="entry name" value="NUDIX_Hydrolase"/>
    <property type="match status" value="1"/>
</dbReference>